<evidence type="ECO:0000313" key="2">
    <source>
        <dbReference type="Proteomes" id="UP001283361"/>
    </source>
</evidence>
<proteinExistence type="predicted"/>
<dbReference type="Proteomes" id="UP001283361">
    <property type="component" value="Unassembled WGS sequence"/>
</dbReference>
<gene>
    <name evidence="1" type="ORF">RRG08_038842</name>
</gene>
<reference evidence="1" key="1">
    <citation type="journal article" date="2023" name="G3 (Bethesda)">
        <title>A reference genome for the long-term kleptoplast-retaining sea slug Elysia crispata morphotype clarki.</title>
        <authorList>
            <person name="Eastman K.E."/>
            <person name="Pendleton A.L."/>
            <person name="Shaikh M.A."/>
            <person name="Suttiyut T."/>
            <person name="Ogas R."/>
            <person name="Tomko P."/>
            <person name="Gavelis G."/>
            <person name="Widhalm J.R."/>
            <person name="Wisecaver J.H."/>
        </authorList>
    </citation>
    <scope>NUCLEOTIDE SEQUENCE</scope>
    <source>
        <strain evidence="1">ECLA1</strain>
    </source>
</reference>
<accession>A0AAE0YSE6</accession>
<dbReference type="EMBL" id="JAWDGP010005524">
    <property type="protein sequence ID" value="KAK3756353.1"/>
    <property type="molecule type" value="Genomic_DNA"/>
</dbReference>
<keyword evidence="2" id="KW-1185">Reference proteome</keyword>
<comment type="caution">
    <text evidence="1">The sequence shown here is derived from an EMBL/GenBank/DDBJ whole genome shotgun (WGS) entry which is preliminary data.</text>
</comment>
<name>A0AAE0YSE6_9GAST</name>
<evidence type="ECO:0000313" key="1">
    <source>
        <dbReference type="EMBL" id="KAK3756353.1"/>
    </source>
</evidence>
<dbReference type="AlphaFoldDB" id="A0AAE0YSE6"/>
<sequence length="103" mass="12357">MRRQLSLLYDWIDLMNEFRYEKKKPEVFLLQKQRRLTNRAKASTFKLSPLHQNDVTWHPPSKFSSNGAEDFRIRMSLSIFSSNVKSVLLYDCESWKVTSKWVK</sequence>
<protein>
    <submittedName>
        <fullName evidence="1">Uncharacterized protein</fullName>
    </submittedName>
</protein>
<organism evidence="1 2">
    <name type="scientific">Elysia crispata</name>
    <name type="common">lettuce slug</name>
    <dbReference type="NCBI Taxonomy" id="231223"/>
    <lineage>
        <taxon>Eukaryota</taxon>
        <taxon>Metazoa</taxon>
        <taxon>Spiralia</taxon>
        <taxon>Lophotrochozoa</taxon>
        <taxon>Mollusca</taxon>
        <taxon>Gastropoda</taxon>
        <taxon>Heterobranchia</taxon>
        <taxon>Euthyneura</taxon>
        <taxon>Panpulmonata</taxon>
        <taxon>Sacoglossa</taxon>
        <taxon>Placobranchoidea</taxon>
        <taxon>Plakobranchidae</taxon>
        <taxon>Elysia</taxon>
    </lineage>
</organism>